<gene>
    <name evidence="1" type="ORF">ASPTUDRAFT_618130</name>
</gene>
<organism evidence="1 2">
    <name type="scientific">Aspergillus tubingensis (strain CBS 134.48)</name>
    <dbReference type="NCBI Taxonomy" id="767770"/>
    <lineage>
        <taxon>Eukaryota</taxon>
        <taxon>Fungi</taxon>
        <taxon>Dikarya</taxon>
        <taxon>Ascomycota</taxon>
        <taxon>Pezizomycotina</taxon>
        <taxon>Eurotiomycetes</taxon>
        <taxon>Eurotiomycetidae</taxon>
        <taxon>Eurotiales</taxon>
        <taxon>Aspergillaceae</taxon>
        <taxon>Aspergillus</taxon>
        <taxon>Aspergillus subgen. Circumdati</taxon>
    </lineage>
</organism>
<accession>A0A1L9N3S5</accession>
<evidence type="ECO:0000313" key="2">
    <source>
        <dbReference type="Proteomes" id="UP000184304"/>
    </source>
</evidence>
<sequence>MGYLQLSLVCRPQPCEHGCLVFFSELSSLWTQRLSAVRGLISTCHAWRSSVSPSFNWSYQIRSSAVLRGVRSHECNSGLWTAGRGRPRPGIKGLTLTKIEMDSLCRLGRGYQTQGPELKLPLKPQRLDASVHFAHLLHCSWLSLPDIVCWAPLAPLQSSYISCLDPPPISHQYRKIVYREPPNKIRT</sequence>
<dbReference type="EMBL" id="KV878203">
    <property type="protein sequence ID" value="OJI83752.1"/>
    <property type="molecule type" value="Genomic_DNA"/>
</dbReference>
<reference evidence="2" key="1">
    <citation type="journal article" date="2017" name="Genome Biol.">
        <title>Comparative genomics reveals high biological diversity and specific adaptations in the industrially and medically important fungal genus Aspergillus.</title>
        <authorList>
            <person name="de Vries R.P."/>
            <person name="Riley R."/>
            <person name="Wiebenga A."/>
            <person name="Aguilar-Osorio G."/>
            <person name="Amillis S."/>
            <person name="Uchima C.A."/>
            <person name="Anderluh G."/>
            <person name="Asadollahi M."/>
            <person name="Askin M."/>
            <person name="Barry K."/>
            <person name="Battaglia E."/>
            <person name="Bayram O."/>
            <person name="Benocci T."/>
            <person name="Braus-Stromeyer S.A."/>
            <person name="Caldana C."/>
            <person name="Canovas D."/>
            <person name="Cerqueira G.C."/>
            <person name="Chen F."/>
            <person name="Chen W."/>
            <person name="Choi C."/>
            <person name="Clum A."/>
            <person name="Dos Santos R.A."/>
            <person name="Damasio A.R."/>
            <person name="Diallinas G."/>
            <person name="Emri T."/>
            <person name="Fekete E."/>
            <person name="Flipphi M."/>
            <person name="Freyberg S."/>
            <person name="Gallo A."/>
            <person name="Gournas C."/>
            <person name="Habgood R."/>
            <person name="Hainaut M."/>
            <person name="Harispe M.L."/>
            <person name="Henrissat B."/>
            <person name="Hilden K.S."/>
            <person name="Hope R."/>
            <person name="Hossain A."/>
            <person name="Karabika E."/>
            <person name="Karaffa L."/>
            <person name="Karanyi Z."/>
            <person name="Krasevec N."/>
            <person name="Kuo A."/>
            <person name="Kusch H."/>
            <person name="LaButti K."/>
            <person name="Lagendijk E.L."/>
            <person name="Lapidus A."/>
            <person name="Levasseur A."/>
            <person name="Lindquist E."/>
            <person name="Lipzen A."/>
            <person name="Logrieco A.F."/>
            <person name="MacCabe A."/>
            <person name="Maekelae M.R."/>
            <person name="Malavazi I."/>
            <person name="Melin P."/>
            <person name="Meyer V."/>
            <person name="Mielnichuk N."/>
            <person name="Miskei M."/>
            <person name="Molnar A.P."/>
            <person name="Mule G."/>
            <person name="Ngan C.Y."/>
            <person name="Orejas M."/>
            <person name="Orosz E."/>
            <person name="Ouedraogo J.P."/>
            <person name="Overkamp K.M."/>
            <person name="Park H.-S."/>
            <person name="Perrone G."/>
            <person name="Piumi F."/>
            <person name="Punt P.J."/>
            <person name="Ram A.F."/>
            <person name="Ramon A."/>
            <person name="Rauscher S."/>
            <person name="Record E."/>
            <person name="Riano-Pachon D.M."/>
            <person name="Robert V."/>
            <person name="Roehrig J."/>
            <person name="Ruller R."/>
            <person name="Salamov A."/>
            <person name="Salih N.S."/>
            <person name="Samson R.A."/>
            <person name="Sandor E."/>
            <person name="Sanguinetti M."/>
            <person name="Schuetze T."/>
            <person name="Sepcic K."/>
            <person name="Shelest E."/>
            <person name="Sherlock G."/>
            <person name="Sophianopoulou V."/>
            <person name="Squina F.M."/>
            <person name="Sun H."/>
            <person name="Susca A."/>
            <person name="Todd R.B."/>
            <person name="Tsang A."/>
            <person name="Unkles S.E."/>
            <person name="van de Wiele N."/>
            <person name="van Rossen-Uffink D."/>
            <person name="Oliveira J.V."/>
            <person name="Vesth T.C."/>
            <person name="Visser J."/>
            <person name="Yu J.-H."/>
            <person name="Zhou M."/>
            <person name="Andersen M.R."/>
            <person name="Archer D.B."/>
            <person name="Baker S.E."/>
            <person name="Benoit I."/>
            <person name="Brakhage A.A."/>
            <person name="Braus G.H."/>
            <person name="Fischer R."/>
            <person name="Frisvad J.C."/>
            <person name="Goldman G.H."/>
            <person name="Houbraken J."/>
            <person name="Oakley B."/>
            <person name="Pocsi I."/>
            <person name="Scazzocchio C."/>
            <person name="Seiboth B."/>
            <person name="vanKuyk P.A."/>
            <person name="Wortman J."/>
            <person name="Dyer P.S."/>
            <person name="Grigoriev I.V."/>
        </authorList>
    </citation>
    <scope>NUCLEOTIDE SEQUENCE [LARGE SCALE GENOMIC DNA]</scope>
    <source>
        <strain evidence="2">CBS 134.48</strain>
    </source>
</reference>
<proteinExistence type="predicted"/>
<dbReference type="Proteomes" id="UP000184304">
    <property type="component" value="Unassembled WGS sequence"/>
</dbReference>
<evidence type="ECO:0000313" key="1">
    <source>
        <dbReference type="EMBL" id="OJI83752.1"/>
    </source>
</evidence>
<protein>
    <submittedName>
        <fullName evidence="1">Uncharacterized protein</fullName>
    </submittedName>
</protein>
<dbReference type="VEuPathDB" id="FungiDB:ASPTUDRAFT_618130"/>
<name>A0A1L9N3S5_ASPTC</name>
<keyword evidence="2" id="KW-1185">Reference proteome</keyword>
<dbReference type="AlphaFoldDB" id="A0A1L9N3S5"/>